<evidence type="ECO:0000256" key="1">
    <source>
        <dbReference type="SAM" id="Phobius"/>
    </source>
</evidence>
<accession>A0A1H8SVI3</accession>
<name>A0A1H8SVI3_9FIRM</name>
<reference evidence="3 4" key="1">
    <citation type="submission" date="2016-10" db="EMBL/GenBank/DDBJ databases">
        <authorList>
            <person name="de Groot N.N."/>
        </authorList>
    </citation>
    <scope>NUCLEOTIDE SEQUENCE [LARGE SCALE GENOMIC DNA]</scope>
    <source>
        <strain evidence="3 4">DSM 13305</strain>
    </source>
</reference>
<proteinExistence type="predicted"/>
<organism evidence="3 4">
    <name type="scientific">Propionispora vibrioides</name>
    <dbReference type="NCBI Taxonomy" id="112903"/>
    <lineage>
        <taxon>Bacteria</taxon>
        <taxon>Bacillati</taxon>
        <taxon>Bacillota</taxon>
        <taxon>Negativicutes</taxon>
        <taxon>Selenomonadales</taxon>
        <taxon>Sporomusaceae</taxon>
        <taxon>Propionispora</taxon>
    </lineage>
</organism>
<gene>
    <name evidence="3" type="ORF">SAMN04490178_105198</name>
</gene>
<keyword evidence="1" id="KW-1133">Transmembrane helix</keyword>
<evidence type="ECO:0000313" key="3">
    <source>
        <dbReference type="EMBL" id="SEO82344.1"/>
    </source>
</evidence>
<keyword evidence="4" id="KW-1185">Reference proteome</keyword>
<dbReference type="RefSeq" id="WP_177173480.1">
    <property type="nucleotide sequence ID" value="NZ_FODY01000005.1"/>
</dbReference>
<protein>
    <submittedName>
        <fullName evidence="3">YcxB-like protein</fullName>
    </submittedName>
</protein>
<sequence>MNEVLFHLKGSVSLKDAINFTYETTARMYLLVSLLMLIIISSVLKQESIWLFSSLAIALACGYYWGMKHIAKKNYLSNQLMQQETTYEFLKSGIQVSFESGSSMIPWDKVYKITISRNCFAIFLSRKQALLLPKYWFTSKSSKDFEDLLYSLIPKNKIKRSILF</sequence>
<dbReference type="Proteomes" id="UP000198847">
    <property type="component" value="Unassembled WGS sequence"/>
</dbReference>
<dbReference type="EMBL" id="FODY01000005">
    <property type="protein sequence ID" value="SEO82344.1"/>
    <property type="molecule type" value="Genomic_DNA"/>
</dbReference>
<keyword evidence="1" id="KW-0472">Membrane</keyword>
<dbReference type="InterPro" id="IPR025588">
    <property type="entry name" value="YcxB-like_C"/>
</dbReference>
<feature type="domain" description="YcxB-like C-terminal" evidence="2">
    <location>
        <begin position="89"/>
        <end position="149"/>
    </location>
</feature>
<feature type="transmembrane region" description="Helical" evidence="1">
    <location>
        <begin position="49"/>
        <end position="66"/>
    </location>
</feature>
<keyword evidence="1" id="KW-0812">Transmembrane</keyword>
<dbReference type="AlphaFoldDB" id="A0A1H8SVI3"/>
<feature type="transmembrane region" description="Helical" evidence="1">
    <location>
        <begin position="26"/>
        <end position="43"/>
    </location>
</feature>
<evidence type="ECO:0000313" key="4">
    <source>
        <dbReference type="Proteomes" id="UP000198847"/>
    </source>
</evidence>
<evidence type="ECO:0000259" key="2">
    <source>
        <dbReference type="Pfam" id="PF14317"/>
    </source>
</evidence>
<dbReference type="Pfam" id="PF14317">
    <property type="entry name" value="YcxB"/>
    <property type="match status" value="1"/>
</dbReference>